<proteinExistence type="inferred from homology"/>
<dbReference type="eggNOG" id="COG1344">
    <property type="taxonomic scope" value="Bacteria"/>
</dbReference>
<evidence type="ECO:0000256" key="2">
    <source>
        <dbReference type="ARBA" id="ARBA00004613"/>
    </source>
</evidence>
<organism evidence="8 9">
    <name type="scientific">Rhodoferax saidenbachensis</name>
    <dbReference type="NCBI Taxonomy" id="1484693"/>
    <lineage>
        <taxon>Bacteria</taxon>
        <taxon>Pseudomonadati</taxon>
        <taxon>Pseudomonadota</taxon>
        <taxon>Betaproteobacteria</taxon>
        <taxon>Burkholderiales</taxon>
        <taxon>Comamonadaceae</taxon>
        <taxon>Rhodoferax</taxon>
    </lineage>
</organism>
<evidence type="ECO:0000259" key="7">
    <source>
        <dbReference type="Pfam" id="PF00700"/>
    </source>
</evidence>
<dbReference type="GO" id="GO:0071973">
    <property type="term" value="P:bacterial-type flagellum-dependent cell motility"/>
    <property type="evidence" value="ECO:0007669"/>
    <property type="project" value="InterPro"/>
</dbReference>
<dbReference type="InterPro" id="IPR046358">
    <property type="entry name" value="Flagellin_C"/>
</dbReference>
<keyword evidence="4" id="KW-0975">Bacterial flagellum</keyword>
<evidence type="ECO:0000256" key="4">
    <source>
        <dbReference type="ARBA" id="ARBA00023143"/>
    </source>
</evidence>
<dbReference type="Pfam" id="PF00669">
    <property type="entry name" value="Flagellin_N"/>
    <property type="match status" value="1"/>
</dbReference>
<comment type="subcellular location">
    <subcellularLocation>
        <location evidence="1">Bacterial flagellum</location>
    </subcellularLocation>
    <subcellularLocation>
        <location evidence="2">Secreted</location>
    </subcellularLocation>
</comment>
<evidence type="ECO:0000313" key="9">
    <source>
        <dbReference type="Proteomes" id="UP000186110"/>
    </source>
</evidence>
<keyword evidence="8" id="KW-0969">Cilium</keyword>
<dbReference type="RefSeq" id="WP_029709450.1">
    <property type="nucleotide sequence ID" value="NZ_CP019239.1"/>
</dbReference>
<protein>
    <submittedName>
        <fullName evidence="8">Flagellar hook-associated protein 3</fullName>
    </submittedName>
</protein>
<dbReference type="GO" id="GO:0005198">
    <property type="term" value="F:structural molecule activity"/>
    <property type="evidence" value="ECO:0007669"/>
    <property type="project" value="InterPro"/>
</dbReference>
<feature type="domain" description="Flagellin N-terminal" evidence="6">
    <location>
        <begin position="15"/>
        <end position="143"/>
    </location>
</feature>
<dbReference type="Gene3D" id="1.20.1330.10">
    <property type="entry name" value="f41 fragment of flagellin, N-terminal domain"/>
    <property type="match status" value="2"/>
</dbReference>
<dbReference type="InterPro" id="IPR013384">
    <property type="entry name" value="Flagell_FlgL"/>
</dbReference>
<accession>A0A1P8K6D2</accession>
<dbReference type="GO" id="GO:0009424">
    <property type="term" value="C:bacterial-type flagellum hook"/>
    <property type="evidence" value="ECO:0007669"/>
    <property type="project" value="InterPro"/>
</dbReference>
<dbReference type="KEGG" id="rsb:RS694_02680"/>
<feature type="domain" description="Flagellin C-terminal" evidence="7">
    <location>
        <begin position="354"/>
        <end position="435"/>
    </location>
</feature>
<dbReference type="SUPFAM" id="SSF64518">
    <property type="entry name" value="Phase 1 flagellin"/>
    <property type="match status" value="1"/>
</dbReference>
<dbReference type="InterPro" id="IPR001029">
    <property type="entry name" value="Flagellin_N"/>
</dbReference>
<dbReference type="PRINTS" id="PR00207">
    <property type="entry name" value="FLAGELLIN"/>
</dbReference>
<evidence type="ECO:0000313" key="8">
    <source>
        <dbReference type="EMBL" id="APW41563.1"/>
    </source>
</evidence>
<feature type="coiled-coil region" evidence="5">
    <location>
        <begin position="14"/>
        <end position="81"/>
    </location>
</feature>
<keyword evidence="5" id="KW-0175">Coiled coil</keyword>
<evidence type="ECO:0000256" key="1">
    <source>
        <dbReference type="ARBA" id="ARBA00004365"/>
    </source>
</evidence>
<name>A0A1P8K6D2_9BURK</name>
<keyword evidence="8" id="KW-0282">Flagellum</keyword>
<dbReference type="EMBL" id="CP019239">
    <property type="protein sequence ID" value="APW41563.1"/>
    <property type="molecule type" value="Genomic_DNA"/>
</dbReference>
<evidence type="ECO:0000256" key="5">
    <source>
        <dbReference type="SAM" id="Coils"/>
    </source>
</evidence>
<dbReference type="NCBIfam" id="TIGR02550">
    <property type="entry name" value="flagell_flgL"/>
    <property type="match status" value="1"/>
</dbReference>
<dbReference type="PANTHER" id="PTHR42792:SF1">
    <property type="entry name" value="FLAGELLAR HOOK-ASSOCIATED PROTEIN 3"/>
    <property type="match status" value="1"/>
</dbReference>
<reference evidence="8 9" key="1">
    <citation type="submission" date="2017-01" db="EMBL/GenBank/DDBJ databases">
        <authorList>
            <person name="Mah S.A."/>
            <person name="Swanson W.J."/>
            <person name="Moy G.W."/>
            <person name="Vacquier V.D."/>
        </authorList>
    </citation>
    <scope>NUCLEOTIDE SEQUENCE [LARGE SCALE GENOMIC DNA]</scope>
    <source>
        <strain evidence="8 9">DSM 22694</strain>
    </source>
</reference>
<sequence length="437" mass="45301">MTTNFSRLGSANTYDNVLRNLQARQTSLANLQENLTSGKRVVNASDDPTGAAQAERALTRMERVKADQRALEAQRNSITEAEGTLGEITDALQSIRELVVSAGNPAYTDKERQAIAIQLSGLRDQVFALANRKDSNGLPLFSALGSTTSPFAGPNALPQDYTFNGLPGQSASTEVSIPFSLDGDSAFMMQAGRDGVFNVSVTNAPGGLIPTTRALSTNNATVTNSATAASTSALALAASGGTQNYPTYTITVSALDTTTVPGQTIATYDIVESPSVSGPIASGTATYATGSNATIAVAGLPGLALNITGAPAVGDTITVAPSRSIFSVLDSAIKDIGGAVNGNAATQAVAQALGNIDVGMARVSAVRGQAGDLLNRADRITDSQTNRSLQLEADRSRAEDLDMIKGYSDFQNQQTAFSAALQSYAQVQKLSLFNFIS</sequence>
<dbReference type="GO" id="GO:0005576">
    <property type="term" value="C:extracellular region"/>
    <property type="evidence" value="ECO:0007669"/>
    <property type="project" value="UniProtKB-SubCell"/>
</dbReference>
<dbReference type="Proteomes" id="UP000186110">
    <property type="component" value="Chromosome"/>
</dbReference>
<keyword evidence="9" id="KW-1185">Reference proteome</keyword>
<gene>
    <name evidence="8" type="ORF">RS694_02680</name>
</gene>
<evidence type="ECO:0000259" key="6">
    <source>
        <dbReference type="Pfam" id="PF00669"/>
    </source>
</evidence>
<dbReference type="PANTHER" id="PTHR42792">
    <property type="entry name" value="FLAGELLIN"/>
    <property type="match status" value="1"/>
</dbReference>
<evidence type="ECO:0000256" key="3">
    <source>
        <dbReference type="ARBA" id="ARBA00005709"/>
    </source>
</evidence>
<dbReference type="AlphaFoldDB" id="A0A1P8K6D2"/>
<comment type="similarity">
    <text evidence="3">Belongs to the bacterial flagellin family.</text>
</comment>
<keyword evidence="8" id="KW-0966">Cell projection</keyword>
<dbReference type="InterPro" id="IPR001492">
    <property type="entry name" value="Flagellin"/>
</dbReference>
<dbReference type="STRING" id="1484693.RS694_02680"/>
<dbReference type="Pfam" id="PF00700">
    <property type="entry name" value="Flagellin_C"/>
    <property type="match status" value="1"/>
</dbReference>